<sequence>MKRAIVVFVEDKRPLKLQLQGLYTSYKYISSKDTDLVVFGTKEALEWVPDDCIKVEYNILSEPDVFLNYRFINSISCLVGSQADFLDKYDLILRTDADTFLTPAWDSFYPDLYTVGQGGYANNDEVRENIKRVADYFELRHQGIHNLGSTHYGNARLVREVSKLALSISEYLLATEFKDTEGAWPGWYSGVTTMYSCEIAVNHLVEKFIVDGTKLDYGSAATDSIATHPHIHCWHTDSMFSKFQFEAGNYDHLSTENLDIDKVHNYCLYMALKSQENK</sequence>
<comment type="caution">
    <text evidence="2">The sequence shown here is derived from an EMBL/GenBank/DDBJ whole genome shotgun (WGS) entry which is preliminary data.</text>
</comment>
<protein>
    <recommendedName>
        <fullName evidence="1">DUF7164 domain-containing protein</fullName>
    </recommendedName>
</protein>
<feature type="domain" description="DUF7164" evidence="1">
    <location>
        <begin position="2"/>
        <end position="267"/>
    </location>
</feature>
<evidence type="ECO:0000313" key="3">
    <source>
        <dbReference type="Proteomes" id="UP000093514"/>
    </source>
</evidence>
<gene>
    <name evidence="2" type="ORF">U472_10475</name>
</gene>
<dbReference type="InterPro" id="IPR055588">
    <property type="entry name" value="DUF7164"/>
</dbReference>
<dbReference type="Proteomes" id="UP000093514">
    <property type="component" value="Unassembled WGS sequence"/>
</dbReference>
<dbReference type="Pfam" id="PF23741">
    <property type="entry name" value="DUF7164"/>
    <property type="match status" value="1"/>
</dbReference>
<proteinExistence type="predicted"/>
<dbReference type="RefSeq" id="WP_068718229.1">
    <property type="nucleotide sequence ID" value="NZ_LWDV01000009.1"/>
</dbReference>
<reference evidence="3" key="1">
    <citation type="submission" date="2016-07" db="EMBL/GenBank/DDBJ databases">
        <authorList>
            <person name="Florea S."/>
            <person name="Webb J.S."/>
            <person name="Jaromczyk J."/>
            <person name="Schardl C.L."/>
        </authorList>
    </citation>
    <scope>NUCLEOTIDE SEQUENCE [LARGE SCALE GENOMIC DNA]</scope>
    <source>
        <strain evidence="3">Z6</strain>
    </source>
</reference>
<evidence type="ECO:0000259" key="1">
    <source>
        <dbReference type="Pfam" id="PF23741"/>
    </source>
</evidence>
<accession>A0A1C0A870</accession>
<dbReference type="AlphaFoldDB" id="A0A1C0A870"/>
<name>A0A1C0A870_9FIRM</name>
<keyword evidence="3" id="KW-1185">Reference proteome</keyword>
<evidence type="ECO:0000313" key="2">
    <source>
        <dbReference type="EMBL" id="OCL26418.1"/>
    </source>
</evidence>
<organism evidence="2 3">
    <name type="scientific">Orenia metallireducens</name>
    <dbReference type="NCBI Taxonomy" id="1413210"/>
    <lineage>
        <taxon>Bacteria</taxon>
        <taxon>Bacillati</taxon>
        <taxon>Bacillota</taxon>
        <taxon>Clostridia</taxon>
        <taxon>Halanaerobiales</taxon>
        <taxon>Halobacteroidaceae</taxon>
        <taxon>Orenia</taxon>
    </lineage>
</organism>
<reference evidence="2 3" key="2">
    <citation type="submission" date="2016-08" db="EMBL/GenBank/DDBJ databases">
        <title>Orenia metallireducens sp. nov. strain Z6, a Novel Metal-reducing Firmicute from the Deep Subsurface.</title>
        <authorList>
            <person name="Maxim B.I."/>
            <person name="Kenneth K."/>
            <person name="Flynn T.M."/>
            <person name="Oloughlin E.J."/>
            <person name="Locke R.A."/>
            <person name="Weber J.R."/>
            <person name="Egan S.M."/>
            <person name="Mackie R.I."/>
            <person name="Cann I.K."/>
        </authorList>
    </citation>
    <scope>NUCLEOTIDE SEQUENCE [LARGE SCALE GENOMIC DNA]</scope>
    <source>
        <strain evidence="2 3">Z6</strain>
    </source>
</reference>
<dbReference type="OrthoDB" id="8854905at2"/>
<dbReference type="EMBL" id="LWDV01000009">
    <property type="protein sequence ID" value="OCL26418.1"/>
    <property type="molecule type" value="Genomic_DNA"/>
</dbReference>